<organism evidence="1 2">
    <name type="scientific">Holothuria leucospilota</name>
    <name type="common">Black long sea cucumber</name>
    <name type="synonym">Mertensiothuria leucospilota</name>
    <dbReference type="NCBI Taxonomy" id="206669"/>
    <lineage>
        <taxon>Eukaryota</taxon>
        <taxon>Metazoa</taxon>
        <taxon>Echinodermata</taxon>
        <taxon>Eleutherozoa</taxon>
        <taxon>Echinozoa</taxon>
        <taxon>Holothuroidea</taxon>
        <taxon>Aspidochirotacea</taxon>
        <taxon>Aspidochirotida</taxon>
        <taxon>Holothuriidae</taxon>
        <taxon>Holothuria</taxon>
    </lineage>
</organism>
<dbReference type="AlphaFoldDB" id="A0A9Q1HGF4"/>
<reference evidence="1" key="1">
    <citation type="submission" date="2021-10" db="EMBL/GenBank/DDBJ databases">
        <title>Tropical sea cucumber genome reveals ecological adaptation and Cuvierian tubules defense mechanism.</title>
        <authorList>
            <person name="Chen T."/>
        </authorList>
    </citation>
    <scope>NUCLEOTIDE SEQUENCE</scope>
    <source>
        <strain evidence="1">Nanhai2018</strain>
        <tissue evidence="1">Muscle</tissue>
    </source>
</reference>
<name>A0A9Q1HGF4_HOLLE</name>
<gene>
    <name evidence="1" type="ORF">HOLleu_11383</name>
</gene>
<sequence>MNGKVQLRKELKNKCINSCRFCAYLSEFKIATVCWYNEIGVFDIRDYSYIRKNIQDVSSSWPKFELVWCVTTDLVNNHILVSRYDSRDVYVFDAQLNYHYTLTLPEMIKCPRDIAFSEGKLLVCDVNKRACFVTVDGKRVKVTHELTKPDCDRDDWRPLSVCADSNGFIYILCMTGTRFAAGRRVIVQYTQDGSKSLTQKEINSNDAGCIATVKTNKTEKLLVASWNSGKLHIYTIT</sequence>
<evidence type="ECO:0000313" key="1">
    <source>
        <dbReference type="EMBL" id="KAJ8044038.1"/>
    </source>
</evidence>
<protein>
    <submittedName>
        <fullName evidence="1">Uncharacterized protein</fullName>
    </submittedName>
</protein>
<proteinExistence type="predicted"/>
<keyword evidence="2" id="KW-1185">Reference proteome</keyword>
<dbReference type="SUPFAM" id="SSF101898">
    <property type="entry name" value="NHL repeat"/>
    <property type="match status" value="1"/>
</dbReference>
<comment type="caution">
    <text evidence="1">The sequence shown here is derived from an EMBL/GenBank/DDBJ whole genome shotgun (WGS) entry which is preliminary data.</text>
</comment>
<dbReference type="EMBL" id="JAIZAY010000004">
    <property type="protein sequence ID" value="KAJ8044038.1"/>
    <property type="molecule type" value="Genomic_DNA"/>
</dbReference>
<dbReference type="OrthoDB" id="8883818at2759"/>
<dbReference type="Proteomes" id="UP001152320">
    <property type="component" value="Chromosome 4"/>
</dbReference>
<dbReference type="Gene3D" id="2.120.10.30">
    <property type="entry name" value="TolB, C-terminal domain"/>
    <property type="match status" value="1"/>
</dbReference>
<evidence type="ECO:0000313" key="2">
    <source>
        <dbReference type="Proteomes" id="UP001152320"/>
    </source>
</evidence>
<accession>A0A9Q1HGF4</accession>
<dbReference type="InterPro" id="IPR011042">
    <property type="entry name" value="6-blade_b-propeller_TolB-like"/>
</dbReference>